<organism evidence="2 3">
    <name type="scientific">Candidatus Bilamarchaeum dharawalense</name>
    <dbReference type="NCBI Taxonomy" id="2885759"/>
    <lineage>
        <taxon>Archaea</taxon>
        <taxon>Candidatus Micrarchaeota</taxon>
        <taxon>Candidatus Micrarchaeia</taxon>
        <taxon>Candidatus Anstonellales</taxon>
        <taxon>Candidatus Bilamarchaeaceae</taxon>
        <taxon>Candidatus Bilamarchaeum</taxon>
    </lineage>
</organism>
<dbReference type="Proteomes" id="UP000789941">
    <property type="component" value="Unassembled WGS sequence"/>
</dbReference>
<gene>
    <name evidence="2" type="ORF">LFW2832_00909</name>
</gene>
<sequence>MAFVNKKVIIPIDSKKFEGSLTIPPRAKSIIIFAHGGGGGRYAPRNNSVARVLNKNNMGTLLFDMLTKKEDNSNKNNLDIRLLSRRLIAATLWLKKQPEVKKLRMGYFAVSSGTAAAIIAASKLKKDIFAIVSKSGRPDLSMSYLDMIKAPMLFIVGEEDEIICELNEQAYVNMAGEKLMIVVPNAGHFFDEPGTQREATKHSLKWFKKHLRK</sequence>
<dbReference type="AlphaFoldDB" id="A0A5E4LQZ8"/>
<feature type="domain" description="Dienelactone hydrolase" evidence="1">
    <location>
        <begin position="83"/>
        <end position="198"/>
    </location>
</feature>
<dbReference type="Gene3D" id="3.40.50.1820">
    <property type="entry name" value="alpha/beta hydrolase"/>
    <property type="match status" value="1"/>
</dbReference>
<reference evidence="2 3" key="1">
    <citation type="submission" date="2019-08" db="EMBL/GenBank/DDBJ databases">
        <authorList>
            <person name="Vazquez-Campos X."/>
        </authorList>
    </citation>
    <scope>NUCLEOTIDE SEQUENCE [LARGE SCALE GENOMIC DNA]</scope>
    <source>
        <strain evidence="2">LFW-283_2</strain>
    </source>
</reference>
<name>A0A5E4LQZ8_9ARCH</name>
<evidence type="ECO:0000259" key="1">
    <source>
        <dbReference type="Pfam" id="PF01738"/>
    </source>
</evidence>
<dbReference type="InterPro" id="IPR029058">
    <property type="entry name" value="AB_hydrolase_fold"/>
</dbReference>
<dbReference type="Pfam" id="PF01738">
    <property type="entry name" value="DLH"/>
    <property type="match status" value="1"/>
</dbReference>
<accession>A0A5E4LQZ8</accession>
<dbReference type="GO" id="GO:0016787">
    <property type="term" value="F:hydrolase activity"/>
    <property type="evidence" value="ECO:0007669"/>
    <property type="project" value="InterPro"/>
</dbReference>
<dbReference type="SUPFAM" id="SSF53474">
    <property type="entry name" value="alpha/beta-Hydrolases"/>
    <property type="match status" value="1"/>
</dbReference>
<protein>
    <recommendedName>
        <fullName evidence="1">Dienelactone hydrolase domain-containing protein</fullName>
    </recommendedName>
</protein>
<evidence type="ECO:0000313" key="2">
    <source>
        <dbReference type="EMBL" id="VVC04380.1"/>
    </source>
</evidence>
<dbReference type="InterPro" id="IPR002925">
    <property type="entry name" value="Dienelactn_hydro"/>
</dbReference>
<proteinExistence type="predicted"/>
<dbReference type="EMBL" id="CABMJJ010000009">
    <property type="protein sequence ID" value="VVC04380.1"/>
    <property type="molecule type" value="Genomic_DNA"/>
</dbReference>
<comment type="caution">
    <text evidence="2">The sequence shown here is derived from an EMBL/GenBank/DDBJ whole genome shotgun (WGS) entry which is preliminary data.</text>
</comment>
<evidence type="ECO:0000313" key="3">
    <source>
        <dbReference type="Proteomes" id="UP000789941"/>
    </source>
</evidence>